<keyword evidence="11" id="KW-0067">ATP-binding</keyword>
<dbReference type="PANTHER" id="PTHR11136">
    <property type="entry name" value="FOLYLPOLYGLUTAMATE SYNTHASE-RELATED"/>
    <property type="match status" value="1"/>
</dbReference>
<evidence type="ECO:0000256" key="20">
    <source>
        <dbReference type="ARBA" id="ARBA00049161"/>
    </source>
</evidence>
<keyword evidence="24" id="KW-1185">Reference proteome</keyword>
<dbReference type="InterPro" id="IPR001645">
    <property type="entry name" value="Folylpolyglutamate_synth"/>
</dbReference>
<evidence type="ECO:0000256" key="5">
    <source>
        <dbReference type="ARBA" id="ARBA00013023"/>
    </source>
</evidence>
<keyword evidence="10" id="KW-0547">Nucleotide-binding</keyword>
<evidence type="ECO:0000256" key="4">
    <source>
        <dbReference type="ARBA" id="ARBA00008276"/>
    </source>
</evidence>
<evidence type="ECO:0000256" key="15">
    <source>
        <dbReference type="ARBA" id="ARBA00030592"/>
    </source>
</evidence>
<dbReference type="SUPFAM" id="SSF53623">
    <property type="entry name" value="MurD-like peptide ligases, catalytic domain"/>
    <property type="match status" value="1"/>
</dbReference>
<keyword evidence="9" id="KW-0479">Metal-binding</keyword>
<dbReference type="InterPro" id="IPR036615">
    <property type="entry name" value="Mur_ligase_C_dom_sf"/>
</dbReference>
<evidence type="ECO:0000313" key="24">
    <source>
        <dbReference type="Proteomes" id="UP000066549"/>
    </source>
</evidence>
<dbReference type="Pfam" id="PF02875">
    <property type="entry name" value="Mur_ligase_C"/>
    <property type="match status" value="1"/>
</dbReference>
<dbReference type="OrthoDB" id="9809356at2"/>
<dbReference type="GO" id="GO:0008841">
    <property type="term" value="F:dihydrofolate synthase activity"/>
    <property type="evidence" value="ECO:0007669"/>
    <property type="project" value="UniProtKB-EC"/>
</dbReference>
<dbReference type="InterPro" id="IPR036565">
    <property type="entry name" value="Mur-like_cat_sf"/>
</dbReference>
<comment type="catalytic activity">
    <reaction evidence="20">
        <text>7,8-dihydropteroate + L-glutamate + ATP = 7,8-dihydrofolate + ADP + phosphate + H(+)</text>
        <dbReference type="Rhea" id="RHEA:23584"/>
        <dbReference type="ChEBI" id="CHEBI:15378"/>
        <dbReference type="ChEBI" id="CHEBI:17839"/>
        <dbReference type="ChEBI" id="CHEBI:29985"/>
        <dbReference type="ChEBI" id="CHEBI:30616"/>
        <dbReference type="ChEBI" id="CHEBI:43474"/>
        <dbReference type="ChEBI" id="CHEBI:57451"/>
        <dbReference type="ChEBI" id="CHEBI:456216"/>
        <dbReference type="EC" id="6.3.2.12"/>
    </reaction>
</comment>
<evidence type="ECO:0000256" key="13">
    <source>
        <dbReference type="ARBA" id="ARBA00022909"/>
    </source>
</evidence>
<dbReference type="Gene3D" id="3.90.190.20">
    <property type="entry name" value="Mur ligase, C-terminal domain"/>
    <property type="match status" value="1"/>
</dbReference>
<evidence type="ECO:0000256" key="8">
    <source>
        <dbReference type="ARBA" id="ARBA00022598"/>
    </source>
</evidence>
<organism evidence="23 24">
    <name type="scientific">Methylophilales bacterium MBRS-H7</name>
    <dbReference type="NCBI Taxonomy" id="1623450"/>
    <lineage>
        <taxon>Bacteria</taxon>
        <taxon>Pseudomonadati</taxon>
        <taxon>Pseudomonadota</taxon>
        <taxon>Betaproteobacteria</taxon>
        <taxon>Nitrosomonadales</taxon>
        <taxon>OM43 clade</taxon>
    </lineage>
</organism>
<dbReference type="GO" id="GO:0004326">
    <property type="term" value="F:tetrahydrofolylpolyglutamate synthase activity"/>
    <property type="evidence" value="ECO:0007669"/>
    <property type="project" value="UniProtKB-EC"/>
</dbReference>
<dbReference type="PIRSF" id="PIRSF001563">
    <property type="entry name" value="Folylpolyglu_synth"/>
    <property type="match status" value="1"/>
</dbReference>
<dbReference type="InterPro" id="IPR013221">
    <property type="entry name" value="Mur_ligase_cen"/>
</dbReference>
<keyword evidence="12" id="KW-0460">Magnesium</keyword>
<dbReference type="EMBL" id="CP011002">
    <property type="protein sequence ID" value="AKO65310.1"/>
    <property type="molecule type" value="Genomic_DNA"/>
</dbReference>
<dbReference type="GO" id="GO:0005524">
    <property type="term" value="F:ATP binding"/>
    <property type="evidence" value="ECO:0007669"/>
    <property type="project" value="UniProtKB-KW"/>
</dbReference>
<dbReference type="InterPro" id="IPR004101">
    <property type="entry name" value="Mur_ligase_C"/>
</dbReference>
<name>A0A0H4IZV6_9PROT</name>
<dbReference type="AlphaFoldDB" id="A0A0H4IZV6"/>
<evidence type="ECO:0000256" key="14">
    <source>
        <dbReference type="ARBA" id="ARBA00030048"/>
    </source>
</evidence>
<evidence type="ECO:0000256" key="19">
    <source>
        <dbReference type="ARBA" id="ARBA00049035"/>
    </source>
</evidence>
<keyword evidence="13" id="KW-0289">Folate biosynthesis</keyword>
<comment type="pathway">
    <text evidence="3">Cofactor biosynthesis; tetrahydrofolylpolyglutamate biosynthesis.</text>
</comment>
<dbReference type="Pfam" id="PF08245">
    <property type="entry name" value="Mur_ligase_M"/>
    <property type="match status" value="1"/>
</dbReference>
<evidence type="ECO:0000256" key="12">
    <source>
        <dbReference type="ARBA" id="ARBA00022842"/>
    </source>
</evidence>
<comment type="catalytic activity">
    <reaction evidence="19">
        <text>(6R)-5,10-methylenetetrahydrofolyl-(gamma-L-Glu)(n) + L-glutamate + ATP = (6R)-5,10-methylenetetrahydrofolyl-(gamma-L-Glu)(n+1) + ADP + phosphate + H(+)</text>
        <dbReference type="Rhea" id="RHEA:51912"/>
        <dbReference type="Rhea" id="RHEA-COMP:13257"/>
        <dbReference type="Rhea" id="RHEA-COMP:13258"/>
        <dbReference type="ChEBI" id="CHEBI:15378"/>
        <dbReference type="ChEBI" id="CHEBI:29985"/>
        <dbReference type="ChEBI" id="CHEBI:30616"/>
        <dbReference type="ChEBI" id="CHEBI:43474"/>
        <dbReference type="ChEBI" id="CHEBI:136572"/>
        <dbReference type="ChEBI" id="CHEBI:456216"/>
        <dbReference type="EC" id="6.3.2.17"/>
    </reaction>
</comment>
<comment type="catalytic activity">
    <reaction evidence="17">
        <text>(6S)-5,6,7,8-tetrahydrofolyl-(gamma-L-Glu)(n) + L-glutamate + ATP = (6S)-5,6,7,8-tetrahydrofolyl-(gamma-L-Glu)(n+1) + ADP + phosphate + H(+)</text>
        <dbReference type="Rhea" id="RHEA:10580"/>
        <dbReference type="Rhea" id="RHEA-COMP:14738"/>
        <dbReference type="Rhea" id="RHEA-COMP:14740"/>
        <dbReference type="ChEBI" id="CHEBI:15378"/>
        <dbReference type="ChEBI" id="CHEBI:29985"/>
        <dbReference type="ChEBI" id="CHEBI:30616"/>
        <dbReference type="ChEBI" id="CHEBI:43474"/>
        <dbReference type="ChEBI" id="CHEBI:141005"/>
        <dbReference type="ChEBI" id="CHEBI:456216"/>
        <dbReference type="EC" id="6.3.2.17"/>
    </reaction>
</comment>
<evidence type="ECO:0000256" key="10">
    <source>
        <dbReference type="ARBA" id="ARBA00022741"/>
    </source>
</evidence>
<dbReference type="PATRIC" id="fig|1623450.3.peg.129"/>
<comment type="pathway">
    <text evidence="2">Cofactor biosynthesis; tetrahydrofolate biosynthesis; 7,8-dihydrofolate from 2-amino-4-hydroxy-6-hydroxymethyl-7,8-dihydropteridine diphosphate and 4-aminobenzoate: step 2/2.</text>
</comment>
<dbReference type="SUPFAM" id="SSF53244">
    <property type="entry name" value="MurD-like peptide ligases, peptide-binding domain"/>
    <property type="match status" value="1"/>
</dbReference>
<dbReference type="GO" id="GO:0046656">
    <property type="term" value="P:folic acid biosynthetic process"/>
    <property type="evidence" value="ECO:0007669"/>
    <property type="project" value="UniProtKB-KW"/>
</dbReference>
<dbReference type="NCBIfam" id="TIGR01499">
    <property type="entry name" value="folC"/>
    <property type="match status" value="1"/>
</dbReference>
<evidence type="ECO:0000256" key="3">
    <source>
        <dbReference type="ARBA" id="ARBA00005150"/>
    </source>
</evidence>
<evidence type="ECO:0000256" key="7">
    <source>
        <dbReference type="ARBA" id="ARBA00019357"/>
    </source>
</evidence>
<dbReference type="GO" id="GO:0005737">
    <property type="term" value="C:cytoplasm"/>
    <property type="evidence" value="ECO:0007669"/>
    <property type="project" value="TreeGrafter"/>
</dbReference>
<keyword evidence="8" id="KW-0436">Ligase</keyword>
<evidence type="ECO:0000256" key="6">
    <source>
        <dbReference type="ARBA" id="ARBA00013025"/>
    </source>
</evidence>
<protein>
    <recommendedName>
        <fullName evidence="7">Dihydrofolate synthase/folylpolyglutamate synthase</fullName>
        <ecNumber evidence="5">6.3.2.12</ecNumber>
        <ecNumber evidence="6">6.3.2.17</ecNumber>
    </recommendedName>
    <alternativeName>
        <fullName evidence="16">Folylpoly-gamma-glutamate synthetase-dihydrofolate synthetase</fullName>
    </alternativeName>
    <alternativeName>
        <fullName evidence="14">Folylpolyglutamate synthetase</fullName>
    </alternativeName>
    <alternativeName>
        <fullName evidence="15">Tetrahydrofolylpolyglutamate synthase</fullName>
    </alternativeName>
</protein>
<evidence type="ECO:0000259" key="21">
    <source>
        <dbReference type="Pfam" id="PF02875"/>
    </source>
</evidence>
<accession>A0A0H4IZV6</accession>
<evidence type="ECO:0000256" key="18">
    <source>
        <dbReference type="ARBA" id="ARBA00047808"/>
    </source>
</evidence>
<sequence>MKEKLNLLLKSLETRHSNPIDLSLNRVQEFKQKLTLNPNFKIITVAGTNGKGSVCFYINQILKHSNYKIGLYTSPHFFDFNERIIINSEKCSESEILQSMEYILGFDDSDSLTFFEITTLAAILIFDNHNIDIAILEVGLGGRLDAVNAFEPDISVITSIGLDHTEYLGDTLEKIAVEKSGVMRATKPCVIGDENCIDILKNQASEINSIPYFFNKDFDSNIIPFDKSQLTYVQQKNLSCAIFSLHQLGLTEFTSNLKEELLQQDFFGRFYRISTKPEVIIDVAHNLDSVKNLVHSLLKLGNKKTYFVFSALKDKDISSIIKLFEKFTYDSEWLVSELSSPRAQKLSFIEQHLEKNNYTFDSADSIKKAYELALNKALNDDRIVVFGSFCVISEIFEGNYAE</sequence>
<dbReference type="GO" id="GO:0046654">
    <property type="term" value="P:tetrahydrofolate biosynthetic process"/>
    <property type="evidence" value="ECO:0007669"/>
    <property type="project" value="UniProtKB-UniPathway"/>
</dbReference>
<reference evidence="23 24" key="1">
    <citation type="submission" date="2015-03" db="EMBL/GenBank/DDBJ databases">
        <title>Comparative analysis of the OM43 clade including a novel species from Red Sea uncovers genomic and metabolic diversity among marine methylotrophs.</title>
        <authorList>
            <person name="Jimenez-Infante F."/>
            <person name="Ngugi D.K."/>
            <person name="Vinu M."/>
            <person name="Alam I."/>
            <person name="Kamau A."/>
            <person name="Blom J."/>
            <person name="Bajic V.B."/>
            <person name="Stingl U."/>
        </authorList>
    </citation>
    <scope>NUCLEOTIDE SEQUENCE [LARGE SCALE GENOMIC DNA]</scope>
    <source>
        <strain evidence="23 24">MBRSH7</strain>
    </source>
</reference>
<comment type="catalytic activity">
    <reaction evidence="18">
        <text>10-formyltetrahydrofolyl-(gamma-L-Glu)(n) + L-glutamate + ATP = 10-formyltetrahydrofolyl-(gamma-L-Glu)(n+1) + ADP + phosphate + H(+)</text>
        <dbReference type="Rhea" id="RHEA:51904"/>
        <dbReference type="Rhea" id="RHEA-COMP:13088"/>
        <dbReference type="Rhea" id="RHEA-COMP:14300"/>
        <dbReference type="ChEBI" id="CHEBI:15378"/>
        <dbReference type="ChEBI" id="CHEBI:29985"/>
        <dbReference type="ChEBI" id="CHEBI:30616"/>
        <dbReference type="ChEBI" id="CHEBI:43474"/>
        <dbReference type="ChEBI" id="CHEBI:134413"/>
        <dbReference type="ChEBI" id="CHEBI:456216"/>
        <dbReference type="EC" id="6.3.2.17"/>
    </reaction>
</comment>
<dbReference type="Proteomes" id="UP000066549">
    <property type="component" value="Chromosome"/>
</dbReference>
<feature type="domain" description="Mur ligase central" evidence="22">
    <location>
        <begin position="45"/>
        <end position="217"/>
    </location>
</feature>
<dbReference type="PANTHER" id="PTHR11136:SF0">
    <property type="entry name" value="DIHYDROFOLATE SYNTHETASE-RELATED"/>
    <property type="match status" value="1"/>
</dbReference>
<evidence type="ECO:0000259" key="22">
    <source>
        <dbReference type="Pfam" id="PF08245"/>
    </source>
</evidence>
<comment type="similarity">
    <text evidence="4">Belongs to the folylpolyglutamate synthase family.</text>
</comment>
<evidence type="ECO:0000256" key="9">
    <source>
        <dbReference type="ARBA" id="ARBA00022723"/>
    </source>
</evidence>
<dbReference type="EC" id="6.3.2.12" evidence="5"/>
<evidence type="ECO:0000256" key="11">
    <source>
        <dbReference type="ARBA" id="ARBA00022840"/>
    </source>
</evidence>
<dbReference type="GO" id="GO:0046872">
    <property type="term" value="F:metal ion binding"/>
    <property type="evidence" value="ECO:0007669"/>
    <property type="project" value="UniProtKB-KW"/>
</dbReference>
<gene>
    <name evidence="23" type="ORF">VI33_00635</name>
</gene>
<proteinExistence type="inferred from homology"/>
<evidence type="ECO:0000256" key="16">
    <source>
        <dbReference type="ARBA" id="ARBA00032510"/>
    </source>
</evidence>
<dbReference type="Gene3D" id="3.40.1190.10">
    <property type="entry name" value="Mur-like, catalytic domain"/>
    <property type="match status" value="1"/>
</dbReference>
<dbReference type="EC" id="6.3.2.17" evidence="6"/>
<comment type="function">
    <text evidence="1">Functions in two distinct reactions of the de novo folate biosynthetic pathway. Catalyzes the addition of a glutamate residue to dihydropteroate (7,8-dihydropteroate or H2Pte) to form dihydrofolate (7,8-dihydrofolate monoglutamate or H2Pte-Glu). Also catalyzes successive additions of L-glutamate to tetrahydrofolate or 10-formyltetrahydrofolate or 5,10-methylenetetrahydrofolate, leading to folylpolyglutamate derivatives.</text>
</comment>
<evidence type="ECO:0000313" key="23">
    <source>
        <dbReference type="EMBL" id="AKO65310.1"/>
    </source>
</evidence>
<evidence type="ECO:0000256" key="17">
    <source>
        <dbReference type="ARBA" id="ARBA00047493"/>
    </source>
</evidence>
<evidence type="ECO:0000256" key="2">
    <source>
        <dbReference type="ARBA" id="ARBA00004799"/>
    </source>
</evidence>
<evidence type="ECO:0000256" key="1">
    <source>
        <dbReference type="ARBA" id="ARBA00002714"/>
    </source>
</evidence>
<feature type="domain" description="Mur ligase C-terminal" evidence="21">
    <location>
        <begin position="268"/>
        <end position="389"/>
    </location>
</feature>
<dbReference type="UniPathway" id="UPA00077">
    <property type="reaction ID" value="UER00157"/>
</dbReference>